<keyword evidence="8" id="KW-1185">Reference proteome</keyword>
<organism evidence="7 8">
    <name type="scientific">Emergencia timonensis</name>
    <dbReference type="NCBI Taxonomy" id="1776384"/>
    <lineage>
        <taxon>Bacteria</taxon>
        <taxon>Bacillati</taxon>
        <taxon>Bacillota</taxon>
        <taxon>Clostridia</taxon>
        <taxon>Peptostreptococcales</taxon>
        <taxon>Anaerovoracaceae</taxon>
        <taxon>Emergencia</taxon>
    </lineage>
</organism>
<evidence type="ECO:0000259" key="5">
    <source>
        <dbReference type="Pfam" id="PF00389"/>
    </source>
</evidence>
<evidence type="ECO:0000259" key="6">
    <source>
        <dbReference type="Pfam" id="PF02826"/>
    </source>
</evidence>
<dbReference type="RefSeq" id="WP_067540805.1">
    <property type="nucleotide sequence ID" value="NZ_AP025567.1"/>
</dbReference>
<dbReference type="PANTHER" id="PTHR43761">
    <property type="entry name" value="D-ISOMER SPECIFIC 2-HYDROXYACID DEHYDROGENASE FAMILY PROTEIN (AFU_ORTHOLOGUE AFUA_1G13630)"/>
    <property type="match status" value="1"/>
</dbReference>
<dbReference type="InterPro" id="IPR036291">
    <property type="entry name" value="NAD(P)-bd_dom_sf"/>
</dbReference>
<dbReference type="Proteomes" id="UP000284841">
    <property type="component" value="Unassembled WGS sequence"/>
</dbReference>
<keyword evidence="2 4" id="KW-0560">Oxidoreductase</keyword>
<dbReference type="PANTHER" id="PTHR43761:SF1">
    <property type="entry name" value="D-ISOMER SPECIFIC 2-HYDROXYACID DEHYDROGENASE CATALYTIC DOMAIN-CONTAINING PROTEIN-RELATED"/>
    <property type="match status" value="1"/>
</dbReference>
<feature type="domain" description="D-isomer specific 2-hydroxyacid dehydrogenase NAD-binding" evidence="6">
    <location>
        <begin position="107"/>
        <end position="272"/>
    </location>
</feature>
<accession>A0A415E7V8</accession>
<dbReference type="EMBL" id="QRMS01000001">
    <property type="protein sequence ID" value="RHJ89851.1"/>
    <property type="molecule type" value="Genomic_DNA"/>
</dbReference>
<reference evidence="7 8" key="1">
    <citation type="submission" date="2018-08" db="EMBL/GenBank/DDBJ databases">
        <title>A genome reference for cultivated species of the human gut microbiota.</title>
        <authorList>
            <person name="Zou Y."/>
            <person name="Xue W."/>
            <person name="Luo G."/>
        </authorList>
    </citation>
    <scope>NUCLEOTIDE SEQUENCE [LARGE SCALE GENOMIC DNA]</scope>
    <source>
        <strain evidence="7 8">AM07-24</strain>
    </source>
</reference>
<dbReference type="PROSITE" id="PS00671">
    <property type="entry name" value="D_2_HYDROXYACID_DH_3"/>
    <property type="match status" value="1"/>
</dbReference>
<dbReference type="GO" id="GO:0016616">
    <property type="term" value="F:oxidoreductase activity, acting on the CH-OH group of donors, NAD or NADP as acceptor"/>
    <property type="evidence" value="ECO:0007669"/>
    <property type="project" value="InterPro"/>
</dbReference>
<dbReference type="GO" id="GO:0051287">
    <property type="term" value="F:NAD binding"/>
    <property type="evidence" value="ECO:0007669"/>
    <property type="project" value="InterPro"/>
</dbReference>
<evidence type="ECO:0000313" key="7">
    <source>
        <dbReference type="EMBL" id="RHJ89851.1"/>
    </source>
</evidence>
<dbReference type="InterPro" id="IPR029753">
    <property type="entry name" value="D-isomer_DH_CS"/>
</dbReference>
<dbReference type="PROSITE" id="PS00065">
    <property type="entry name" value="D_2_HYDROXYACID_DH_1"/>
    <property type="match status" value="1"/>
</dbReference>
<proteinExistence type="inferred from homology"/>
<dbReference type="STRING" id="1776384.GCA_900086585_03210"/>
<gene>
    <name evidence="7" type="ORF">DW099_04615</name>
</gene>
<dbReference type="SUPFAM" id="SSF51735">
    <property type="entry name" value="NAD(P)-binding Rossmann-fold domains"/>
    <property type="match status" value="1"/>
</dbReference>
<dbReference type="OrthoDB" id="9805416at2"/>
<comment type="caution">
    <text evidence="7">The sequence shown here is derived from an EMBL/GenBank/DDBJ whole genome shotgun (WGS) entry which is preliminary data.</text>
</comment>
<dbReference type="InterPro" id="IPR006140">
    <property type="entry name" value="D-isomer_DH_NAD-bd"/>
</dbReference>
<dbReference type="SUPFAM" id="SSF52283">
    <property type="entry name" value="Formate/glycerate dehydrogenase catalytic domain-like"/>
    <property type="match status" value="1"/>
</dbReference>
<dbReference type="Pfam" id="PF00389">
    <property type="entry name" value="2-Hacid_dh"/>
    <property type="match status" value="1"/>
</dbReference>
<dbReference type="AlphaFoldDB" id="A0A415E7V8"/>
<sequence length="303" mass="32903">MKLIILDGYSINPGDLSWAPIEAIATFHSYDRSRQDEIVSRIGDSDGFFVSNCEISRKTMEACPNLKFIGVTATGYNHVDIEAAKELGIAVCHVPAYSTEAVAQHTFALILELTNLAGRYNAAIQAGRWYKSNDFTFNAGSLTLLDGKSLGIIGYGNIGRRVARIGEAFGMKINIYSQEREAAIKSDFITLHCPLTPETEGFINKAFISQMRDGAFLINTARGALINEQDLADALKSGKLAAAALDVISAEPPAAPHPLIGLSNCILTPHIAWMPRETRQKVINICADNLNSYLSGGNLNRIV</sequence>
<feature type="domain" description="D-isomer specific 2-hydroxyacid dehydrogenase catalytic" evidence="5">
    <location>
        <begin position="26"/>
        <end position="303"/>
    </location>
</feature>
<name>A0A415E7V8_9FIRM</name>
<dbReference type="InterPro" id="IPR006139">
    <property type="entry name" value="D-isomer_2_OHA_DH_cat_dom"/>
</dbReference>
<protein>
    <submittedName>
        <fullName evidence="7">D-2-hydroxyacid dehydrogenase</fullName>
    </submittedName>
</protein>
<keyword evidence="3" id="KW-0520">NAD</keyword>
<evidence type="ECO:0000313" key="8">
    <source>
        <dbReference type="Proteomes" id="UP000284841"/>
    </source>
</evidence>
<dbReference type="InterPro" id="IPR029752">
    <property type="entry name" value="D-isomer_DH_CS1"/>
</dbReference>
<dbReference type="CDD" id="cd12162">
    <property type="entry name" value="2-Hacid_dh_4"/>
    <property type="match status" value="1"/>
</dbReference>
<evidence type="ECO:0000256" key="3">
    <source>
        <dbReference type="ARBA" id="ARBA00023027"/>
    </source>
</evidence>
<dbReference type="InterPro" id="IPR050418">
    <property type="entry name" value="D-iso_2-hydroxyacid_DH_PdxB"/>
</dbReference>
<evidence type="ECO:0000256" key="4">
    <source>
        <dbReference type="RuleBase" id="RU003719"/>
    </source>
</evidence>
<comment type="similarity">
    <text evidence="1 4">Belongs to the D-isomer specific 2-hydroxyacid dehydrogenase family.</text>
</comment>
<dbReference type="Pfam" id="PF02826">
    <property type="entry name" value="2-Hacid_dh_C"/>
    <property type="match status" value="1"/>
</dbReference>
<dbReference type="Gene3D" id="3.40.50.720">
    <property type="entry name" value="NAD(P)-binding Rossmann-like Domain"/>
    <property type="match status" value="2"/>
</dbReference>
<evidence type="ECO:0000256" key="2">
    <source>
        <dbReference type="ARBA" id="ARBA00023002"/>
    </source>
</evidence>
<evidence type="ECO:0000256" key="1">
    <source>
        <dbReference type="ARBA" id="ARBA00005854"/>
    </source>
</evidence>
<dbReference type="GeneID" id="83005519"/>